<dbReference type="EMBL" id="MSZS01000004">
    <property type="protein sequence ID" value="PKX93713.1"/>
    <property type="molecule type" value="Genomic_DNA"/>
</dbReference>
<evidence type="ECO:0008006" key="4">
    <source>
        <dbReference type="Google" id="ProtNLM"/>
    </source>
</evidence>
<evidence type="ECO:0000313" key="2">
    <source>
        <dbReference type="EMBL" id="PKX93713.1"/>
    </source>
</evidence>
<reference evidence="3" key="1">
    <citation type="journal article" date="2018" name="Proc. Natl. Acad. Sci. U.S.A.">
        <title>Linking secondary metabolites to gene clusters through genome sequencing of six diverse Aspergillus species.</title>
        <authorList>
            <person name="Kaerboelling I."/>
            <person name="Vesth T.C."/>
            <person name="Frisvad J.C."/>
            <person name="Nybo J.L."/>
            <person name="Theobald S."/>
            <person name="Kuo A."/>
            <person name="Bowyer P."/>
            <person name="Matsuda Y."/>
            <person name="Mondo S."/>
            <person name="Lyhne E.K."/>
            <person name="Kogle M.E."/>
            <person name="Clum A."/>
            <person name="Lipzen A."/>
            <person name="Salamov A."/>
            <person name="Ngan C.Y."/>
            <person name="Daum C."/>
            <person name="Chiniquy J."/>
            <person name="Barry K."/>
            <person name="LaButti K."/>
            <person name="Haridas S."/>
            <person name="Simmons B.A."/>
            <person name="Magnuson J.K."/>
            <person name="Mortensen U.H."/>
            <person name="Larsen T.O."/>
            <person name="Grigoriev I.V."/>
            <person name="Baker S.E."/>
            <person name="Andersen M.R."/>
        </authorList>
    </citation>
    <scope>NUCLEOTIDE SEQUENCE [LARGE SCALE GENOMIC DNA]</scope>
    <source>
        <strain evidence="3">IBT 16806</strain>
    </source>
</reference>
<evidence type="ECO:0000313" key="3">
    <source>
        <dbReference type="Proteomes" id="UP000234474"/>
    </source>
</evidence>
<sequence>MYCILNCLLFQCSSGLEELLSLSRSCVCFSHSLYVQIWLCCPRHQALSLTPSFSLCNQPMHFRLGLAAEWPKSSGRISRWGLYVTDAVGTEHRCRVHLGPLFLPLLRQTRIRLCTMVAQSFAGDEYGGAGR</sequence>
<dbReference type="Proteomes" id="UP000234474">
    <property type="component" value="Unassembled WGS sequence"/>
</dbReference>
<keyword evidence="3" id="KW-1185">Reference proteome</keyword>
<proteinExistence type="predicted"/>
<dbReference type="VEuPathDB" id="FungiDB:P174DRAFT_159552"/>
<evidence type="ECO:0000256" key="1">
    <source>
        <dbReference type="SAM" id="SignalP"/>
    </source>
</evidence>
<dbReference type="AlphaFoldDB" id="A0A2I1C7V6"/>
<feature type="signal peptide" evidence="1">
    <location>
        <begin position="1"/>
        <end position="15"/>
    </location>
</feature>
<dbReference type="RefSeq" id="XP_024682308.1">
    <property type="nucleotide sequence ID" value="XM_024821198.1"/>
</dbReference>
<protein>
    <recommendedName>
        <fullName evidence="4">Secreted protein</fullName>
    </recommendedName>
</protein>
<organism evidence="2 3">
    <name type="scientific">Aspergillus novofumigatus (strain IBT 16806)</name>
    <dbReference type="NCBI Taxonomy" id="1392255"/>
    <lineage>
        <taxon>Eukaryota</taxon>
        <taxon>Fungi</taxon>
        <taxon>Dikarya</taxon>
        <taxon>Ascomycota</taxon>
        <taxon>Pezizomycotina</taxon>
        <taxon>Eurotiomycetes</taxon>
        <taxon>Eurotiomycetidae</taxon>
        <taxon>Eurotiales</taxon>
        <taxon>Aspergillaceae</taxon>
        <taxon>Aspergillus</taxon>
        <taxon>Aspergillus subgen. Fumigati</taxon>
    </lineage>
</organism>
<feature type="chain" id="PRO_5014126642" description="Secreted protein" evidence="1">
    <location>
        <begin position="16"/>
        <end position="131"/>
    </location>
</feature>
<accession>A0A2I1C7V6</accession>
<keyword evidence="1" id="KW-0732">Signal</keyword>
<comment type="caution">
    <text evidence="2">The sequence shown here is derived from an EMBL/GenBank/DDBJ whole genome shotgun (WGS) entry which is preliminary data.</text>
</comment>
<name>A0A2I1C7V6_ASPN1</name>
<dbReference type="GeneID" id="36528524"/>
<gene>
    <name evidence="2" type="ORF">P174DRAFT_159552</name>
</gene>